<reference evidence="1 2" key="1">
    <citation type="submission" date="2019-09" db="EMBL/GenBank/DDBJ databases">
        <title>Pararcticibacter amylolyticus gen. nov., sp. nov., isolated from a rottenly hemp rope, and reclassification of Pedobacter tournemirensis as Pararcticibacter tournemirensis comb. nov.</title>
        <authorList>
            <person name="Cai Y."/>
        </authorList>
    </citation>
    <scope>NUCLEOTIDE SEQUENCE [LARGE SCALE GENOMIC DNA]</scope>
    <source>
        <strain evidence="1 2">TF5-37.2-LB10</strain>
    </source>
</reference>
<name>A0A5M9GPZ7_9SPHI</name>
<protein>
    <recommendedName>
        <fullName evidence="3">Mobilization protein</fullName>
    </recommendedName>
</protein>
<gene>
    <name evidence="1" type="ORF">F1649_21925</name>
</gene>
<accession>A0A5M9GPZ7</accession>
<dbReference type="NCBIfam" id="NF041200">
    <property type="entry name" value="mob_BfmA_Nterm"/>
    <property type="match status" value="1"/>
</dbReference>
<evidence type="ECO:0000313" key="2">
    <source>
        <dbReference type="Proteomes" id="UP000322918"/>
    </source>
</evidence>
<dbReference type="Proteomes" id="UP000322918">
    <property type="component" value="Unassembled WGS sequence"/>
</dbReference>
<proteinExistence type="predicted"/>
<organism evidence="1 2">
    <name type="scientific">Arcticibacter tournemirensis</name>
    <dbReference type="NCBI Taxonomy" id="699437"/>
    <lineage>
        <taxon>Bacteria</taxon>
        <taxon>Pseudomonadati</taxon>
        <taxon>Bacteroidota</taxon>
        <taxon>Sphingobacteriia</taxon>
        <taxon>Sphingobacteriales</taxon>
        <taxon>Sphingobacteriaceae</taxon>
        <taxon>Arcticibacter</taxon>
    </lineage>
</organism>
<sequence>MQEQNNRSVKFSAAIDQRFEKVAMKLGRNKRTVFIQMVDYFYHTKKDPADLNDEALKTAILKGNQHLTGFIRTQEQSLLIPIRQDTERMVNSQRKILEWLNKEELNHHRNTATGQQQQTQKLAEIDQVAKQISKHLQGKEQLKSQFNFILEAYIKARDQFSLMTSAREKEDLISKVKQQIKDL</sequence>
<dbReference type="AlphaFoldDB" id="A0A5M9GPZ7"/>
<dbReference type="RefSeq" id="WP_141814222.1">
    <property type="nucleotide sequence ID" value="NZ_VFPL01000001.1"/>
</dbReference>
<evidence type="ECO:0000313" key="1">
    <source>
        <dbReference type="EMBL" id="KAA8474834.1"/>
    </source>
</evidence>
<evidence type="ECO:0008006" key="3">
    <source>
        <dbReference type="Google" id="ProtNLM"/>
    </source>
</evidence>
<keyword evidence="2" id="KW-1185">Reference proteome</keyword>
<dbReference type="InterPro" id="IPR048012">
    <property type="entry name" value="BfmA-like_N"/>
</dbReference>
<dbReference type="OrthoDB" id="944975at2"/>
<dbReference type="EMBL" id="VWNE01000057">
    <property type="protein sequence ID" value="KAA8474834.1"/>
    <property type="molecule type" value="Genomic_DNA"/>
</dbReference>
<comment type="caution">
    <text evidence="1">The sequence shown here is derived from an EMBL/GenBank/DDBJ whole genome shotgun (WGS) entry which is preliminary data.</text>
</comment>